<dbReference type="GO" id="GO:0036464">
    <property type="term" value="C:cytoplasmic ribonucleoprotein granule"/>
    <property type="evidence" value="ECO:0007669"/>
    <property type="project" value="TreeGrafter"/>
</dbReference>
<dbReference type="InterPro" id="IPR000571">
    <property type="entry name" value="Znf_CCCH"/>
</dbReference>
<feature type="compositionally biased region" description="Basic and acidic residues" evidence="11">
    <location>
        <begin position="362"/>
        <end position="373"/>
    </location>
</feature>
<feature type="domain" description="C3H1-type" evidence="12">
    <location>
        <begin position="319"/>
        <end position="344"/>
    </location>
</feature>
<dbReference type="EMBL" id="NCKU01006012">
    <property type="protein sequence ID" value="RWS03924.1"/>
    <property type="molecule type" value="Genomic_DNA"/>
</dbReference>
<dbReference type="GO" id="GO:0008270">
    <property type="term" value="F:zinc ion binding"/>
    <property type="evidence" value="ECO:0007669"/>
    <property type="project" value="UniProtKB-KW"/>
</dbReference>
<evidence type="ECO:0000256" key="7">
    <source>
        <dbReference type="ARBA" id="ARBA00022801"/>
    </source>
</evidence>
<feature type="zinc finger region" description="C3H1-type" evidence="10">
    <location>
        <begin position="319"/>
        <end position="344"/>
    </location>
</feature>
<comment type="cofactor">
    <cofactor evidence="1">
        <name>Mg(2+)</name>
        <dbReference type="ChEBI" id="CHEBI:18420"/>
    </cofactor>
</comment>
<dbReference type="GO" id="GO:0004521">
    <property type="term" value="F:RNA endonuclease activity"/>
    <property type="evidence" value="ECO:0007669"/>
    <property type="project" value="TreeGrafter"/>
</dbReference>
<dbReference type="PANTHER" id="PTHR12876">
    <property type="entry name" value="N4BP1-RELATED"/>
    <property type="match status" value="1"/>
</dbReference>
<sequence>MVVYVRSSVKQQQQRRYSSSSSSFDRIQQKQQKQNSIVLDLLQTLETIIMINFPPDYTARVEFGLKLGYSEAQVQTALLKLGPKAGQNELLAELIKLGANSTTSSCGSGSSNSSSCCATNRKSPVYRTGSSGVSDQCGEAGCDECENYSVSSDLRPIVIDGSNVAMSHGNKEVFSCLGIKICVDWFKARGHKEITVFVPMWRKEAPRPDAPIRDQEILFELEAERLLVFTPSRNLGGRRMACYDDRYVLKLASESDGIVVSNDNYRDLINETPEYKKVVEERLLMYSFVNDRFMPPDDPLGRHGPSLDNFLRKKPKPPEIFPPPCPYGKKCTYGNKCKYHHPERGNQPQKSARNAFVKSATKSRESSPKEKSRATHTRSLPPSLHVSDLSKASIKTQLSRTKSVTTSSLSGECLSIGESWPSNVLPIHHSQCAERTLSLGKHSSAPRTLDFFSTQMRPSFSNDHIALTNRYSDPSELGHKNASMAASKLYHSTETSPVDVSPTNLHKKLQRQLTLNPTYDPRLLQIASFHESGSASIYKDRAVRPLEQQSERNVTLLRSESASGIHQIQQQQPSLPYLTVARQTVARHHGCPAPISRHQSCTTSQMHEASTFARQHGCPTAQMPENTTIAQQNVCPTTWLPESTFSLPCNCHNFFPTTQ</sequence>
<comment type="caution">
    <text evidence="13">The sequence shown here is derived from an EMBL/GenBank/DDBJ whole genome shotgun (WGS) entry which is preliminary data.</text>
</comment>
<dbReference type="FunFam" id="3.40.50.11980:FF:000001">
    <property type="entry name" value="ZC3H12A isoform 1"/>
    <property type="match status" value="1"/>
</dbReference>
<dbReference type="STRING" id="1965070.A0A443QLL2"/>
<keyword evidence="5" id="KW-0255">Endonuclease</keyword>
<reference evidence="13 14" key="1">
    <citation type="journal article" date="2018" name="Gigascience">
        <title>Genomes of trombidid mites reveal novel predicted allergens and laterally-transferred genes associated with secondary metabolism.</title>
        <authorList>
            <person name="Dong X."/>
            <person name="Chaisiri K."/>
            <person name="Xia D."/>
            <person name="Armstrong S.D."/>
            <person name="Fang Y."/>
            <person name="Donnelly M.J."/>
            <person name="Kadowaki T."/>
            <person name="McGarry J.W."/>
            <person name="Darby A.C."/>
            <person name="Makepeace B.L."/>
        </authorList>
    </citation>
    <scope>NUCLEOTIDE SEQUENCE [LARGE SCALE GENOMIC DNA]</scope>
    <source>
        <strain evidence="13">UoL-WK</strain>
    </source>
</reference>
<dbReference type="Proteomes" id="UP000285301">
    <property type="component" value="Unassembled WGS sequence"/>
</dbReference>
<comment type="similarity">
    <text evidence="2">Belongs to the ZC3H12 family.</text>
</comment>
<evidence type="ECO:0000256" key="3">
    <source>
        <dbReference type="ARBA" id="ARBA00022722"/>
    </source>
</evidence>
<protein>
    <recommendedName>
        <fullName evidence="12">C3H1-type domain-containing protein</fullName>
    </recommendedName>
</protein>
<dbReference type="AlphaFoldDB" id="A0A443QLL2"/>
<evidence type="ECO:0000256" key="6">
    <source>
        <dbReference type="ARBA" id="ARBA00022771"/>
    </source>
</evidence>
<evidence type="ECO:0000256" key="11">
    <source>
        <dbReference type="SAM" id="MobiDB-lite"/>
    </source>
</evidence>
<keyword evidence="9" id="KW-0460">Magnesium</keyword>
<dbReference type="InterPro" id="IPR040546">
    <property type="entry name" value="Rege-1_UBA-like"/>
</dbReference>
<dbReference type="GO" id="GO:0003729">
    <property type="term" value="F:mRNA binding"/>
    <property type="evidence" value="ECO:0007669"/>
    <property type="project" value="TreeGrafter"/>
</dbReference>
<dbReference type="InterPro" id="IPR051101">
    <property type="entry name" value="ZC3H12/N4BP1_RNase_Reg"/>
</dbReference>
<evidence type="ECO:0000256" key="5">
    <source>
        <dbReference type="ARBA" id="ARBA00022759"/>
    </source>
</evidence>
<dbReference type="Pfam" id="PF11977">
    <property type="entry name" value="RNase_Zc3h12a"/>
    <property type="match status" value="1"/>
</dbReference>
<dbReference type="InterPro" id="IPR021869">
    <property type="entry name" value="RNase_Zc3h12_NYN"/>
</dbReference>
<proteinExistence type="inferred from homology"/>
<name>A0A443QLL2_9ACAR</name>
<dbReference type="OrthoDB" id="392925at2759"/>
<dbReference type="Gene3D" id="3.40.50.11980">
    <property type="match status" value="1"/>
</dbReference>
<dbReference type="PROSITE" id="PS50103">
    <property type="entry name" value="ZF_C3H1"/>
    <property type="match status" value="1"/>
</dbReference>
<evidence type="ECO:0000256" key="1">
    <source>
        <dbReference type="ARBA" id="ARBA00001946"/>
    </source>
</evidence>
<dbReference type="Pfam" id="PF18039">
    <property type="entry name" value="UBA_6"/>
    <property type="match status" value="1"/>
</dbReference>
<evidence type="ECO:0000259" key="12">
    <source>
        <dbReference type="PROSITE" id="PS50103"/>
    </source>
</evidence>
<evidence type="ECO:0000256" key="8">
    <source>
        <dbReference type="ARBA" id="ARBA00022833"/>
    </source>
</evidence>
<feature type="region of interest" description="Disordered" evidence="11">
    <location>
        <begin position="295"/>
        <end position="321"/>
    </location>
</feature>
<feature type="region of interest" description="Disordered" evidence="11">
    <location>
        <begin position="340"/>
        <end position="388"/>
    </location>
</feature>
<evidence type="ECO:0000256" key="2">
    <source>
        <dbReference type="ARBA" id="ARBA00010922"/>
    </source>
</evidence>
<keyword evidence="6 10" id="KW-0863">Zinc-finger</keyword>
<accession>A0A443QLL2</accession>
<keyword evidence="3" id="KW-0540">Nuclease</keyword>
<gene>
    <name evidence="13" type="ORF">B4U79_11352</name>
</gene>
<keyword evidence="7" id="KW-0378">Hydrolase</keyword>
<keyword evidence="8 10" id="KW-0862">Zinc</keyword>
<evidence type="ECO:0000313" key="14">
    <source>
        <dbReference type="Proteomes" id="UP000285301"/>
    </source>
</evidence>
<evidence type="ECO:0000256" key="4">
    <source>
        <dbReference type="ARBA" id="ARBA00022723"/>
    </source>
</evidence>
<dbReference type="CDD" id="cd18729">
    <property type="entry name" value="PIN_Zc3h12-like"/>
    <property type="match status" value="1"/>
</dbReference>
<keyword evidence="14" id="KW-1185">Reference proteome</keyword>
<dbReference type="GO" id="GO:0005634">
    <property type="term" value="C:nucleus"/>
    <property type="evidence" value="ECO:0007669"/>
    <property type="project" value="TreeGrafter"/>
</dbReference>
<keyword evidence="4 10" id="KW-0479">Metal-binding</keyword>
<dbReference type="GO" id="GO:0016787">
    <property type="term" value="F:hydrolase activity"/>
    <property type="evidence" value="ECO:0007669"/>
    <property type="project" value="UniProtKB-KW"/>
</dbReference>
<evidence type="ECO:0000256" key="10">
    <source>
        <dbReference type="PROSITE-ProRule" id="PRU00723"/>
    </source>
</evidence>
<evidence type="ECO:0000256" key="9">
    <source>
        <dbReference type="ARBA" id="ARBA00022842"/>
    </source>
</evidence>
<organism evidence="13 14">
    <name type="scientific">Dinothrombium tinctorium</name>
    <dbReference type="NCBI Taxonomy" id="1965070"/>
    <lineage>
        <taxon>Eukaryota</taxon>
        <taxon>Metazoa</taxon>
        <taxon>Ecdysozoa</taxon>
        <taxon>Arthropoda</taxon>
        <taxon>Chelicerata</taxon>
        <taxon>Arachnida</taxon>
        <taxon>Acari</taxon>
        <taxon>Acariformes</taxon>
        <taxon>Trombidiformes</taxon>
        <taxon>Prostigmata</taxon>
        <taxon>Anystina</taxon>
        <taxon>Parasitengona</taxon>
        <taxon>Trombidioidea</taxon>
        <taxon>Trombidiidae</taxon>
        <taxon>Dinothrombium</taxon>
    </lineage>
</organism>
<dbReference type="PANTHER" id="PTHR12876:SF35">
    <property type="entry name" value="LD08718P-RELATED"/>
    <property type="match status" value="1"/>
</dbReference>
<evidence type="ECO:0000313" key="13">
    <source>
        <dbReference type="EMBL" id="RWS03924.1"/>
    </source>
</evidence>